<evidence type="ECO:0000256" key="1">
    <source>
        <dbReference type="ARBA" id="ARBA00001881"/>
    </source>
</evidence>
<dbReference type="SUPFAM" id="SSF48613">
    <property type="entry name" value="Heme oxygenase-like"/>
    <property type="match status" value="1"/>
</dbReference>
<dbReference type="RefSeq" id="WP_348026612.1">
    <property type="nucleotide sequence ID" value="NZ_CP129113.1"/>
</dbReference>
<evidence type="ECO:0000313" key="12">
    <source>
        <dbReference type="Proteomes" id="UP001180087"/>
    </source>
</evidence>
<dbReference type="InterPro" id="IPR004305">
    <property type="entry name" value="Thiaminase-2/PQQC"/>
</dbReference>
<evidence type="ECO:0000256" key="8">
    <source>
        <dbReference type="ARBA" id="ARBA00048337"/>
    </source>
</evidence>
<evidence type="ECO:0000256" key="3">
    <source>
        <dbReference type="ARBA" id="ARBA00010264"/>
    </source>
</evidence>
<dbReference type="EC" id="3.5.99.2" evidence="5 9"/>
<reference evidence="11" key="1">
    <citation type="submission" date="2023-06" db="EMBL/GenBank/DDBJ databases">
        <title>A Treasure from Seagulls: Isolation and Description of Aciduricobacillus qingdaonensis gen. nov., sp. nov., a Rare Obligately Uric Acid-utilizing Member in the Family Bacillaceae.</title>
        <authorList>
            <person name="Liu W."/>
            <person name="Wang B."/>
        </authorList>
    </citation>
    <scope>NUCLEOTIDE SEQUENCE</scope>
    <source>
        <strain evidence="11">44XB</strain>
    </source>
</reference>
<dbReference type="PANTHER" id="PTHR43198:SF2">
    <property type="entry name" value="SI:CH1073-67J19.1-RELATED"/>
    <property type="match status" value="1"/>
</dbReference>
<evidence type="ECO:0000256" key="5">
    <source>
        <dbReference type="ARBA" id="ARBA00012684"/>
    </source>
</evidence>
<evidence type="ECO:0000256" key="9">
    <source>
        <dbReference type="RuleBase" id="RU363093"/>
    </source>
</evidence>
<dbReference type="PANTHER" id="PTHR43198">
    <property type="entry name" value="BIFUNCTIONAL TH2 PROTEIN"/>
    <property type="match status" value="1"/>
</dbReference>
<accession>A0ABY9KTF2</accession>
<comment type="function">
    <text evidence="9">Catalyzes an amino-pyrimidine hydrolysis reaction at the C5' of the pyrimidine moiety of thiamine compounds, a reaction that is part of a thiamine salvage pathway.</text>
</comment>
<feature type="domain" description="Thiaminase-2/PQQC" evidence="10">
    <location>
        <begin position="9"/>
        <end position="217"/>
    </location>
</feature>
<dbReference type="NCBIfam" id="TIGR04306">
    <property type="entry name" value="salvage_TenA"/>
    <property type="match status" value="1"/>
</dbReference>
<protein>
    <recommendedName>
        <fullName evidence="6 9">Aminopyrimidine aminohydrolase</fullName>
        <ecNumber evidence="5 9">3.5.99.2</ecNumber>
    </recommendedName>
</protein>
<name>A0ABY9KTF2_9BACI</name>
<evidence type="ECO:0000256" key="4">
    <source>
        <dbReference type="ARBA" id="ARBA00011881"/>
    </source>
</evidence>
<keyword evidence="7 9" id="KW-0784">Thiamine biosynthesis</keyword>
<keyword evidence="9" id="KW-0378">Hydrolase</keyword>
<evidence type="ECO:0000256" key="6">
    <source>
        <dbReference type="ARBA" id="ARBA00013647"/>
    </source>
</evidence>
<dbReference type="InterPro" id="IPR050967">
    <property type="entry name" value="Thiamine_Salvage_TenA"/>
</dbReference>
<dbReference type="EMBL" id="CP129113">
    <property type="protein sequence ID" value="WLV24012.1"/>
    <property type="molecule type" value="Genomic_DNA"/>
</dbReference>
<comment type="pathway">
    <text evidence="2 9">Cofactor biosynthesis; thiamine diphosphate biosynthesis.</text>
</comment>
<dbReference type="Pfam" id="PF03070">
    <property type="entry name" value="TENA_THI-4"/>
    <property type="match status" value="1"/>
</dbReference>
<organism evidence="11 12">
    <name type="scientific">Aciduricibacillus chroicocephali</name>
    <dbReference type="NCBI Taxonomy" id="3054939"/>
    <lineage>
        <taxon>Bacteria</taxon>
        <taxon>Bacillati</taxon>
        <taxon>Bacillota</taxon>
        <taxon>Bacilli</taxon>
        <taxon>Bacillales</taxon>
        <taxon>Bacillaceae</taxon>
        <taxon>Aciduricibacillus</taxon>
    </lineage>
</organism>
<evidence type="ECO:0000256" key="2">
    <source>
        <dbReference type="ARBA" id="ARBA00004948"/>
    </source>
</evidence>
<keyword evidence="12" id="KW-1185">Reference proteome</keyword>
<evidence type="ECO:0000313" key="11">
    <source>
        <dbReference type="EMBL" id="WLV24012.1"/>
    </source>
</evidence>
<evidence type="ECO:0000259" key="10">
    <source>
        <dbReference type="Pfam" id="PF03070"/>
    </source>
</evidence>
<proteinExistence type="inferred from homology"/>
<dbReference type="Gene3D" id="1.20.910.10">
    <property type="entry name" value="Heme oxygenase-like"/>
    <property type="match status" value="1"/>
</dbReference>
<dbReference type="Proteomes" id="UP001180087">
    <property type="component" value="Chromosome"/>
</dbReference>
<comment type="subunit">
    <text evidence="4">Homotetramer.</text>
</comment>
<dbReference type="CDD" id="cd19366">
    <property type="entry name" value="TenA_C_BhTenA-like"/>
    <property type="match status" value="1"/>
</dbReference>
<dbReference type="InterPro" id="IPR027574">
    <property type="entry name" value="Thiaminase_II"/>
</dbReference>
<gene>
    <name evidence="11" type="primary">tenA</name>
    <name evidence="11" type="ORF">QR721_10250</name>
</gene>
<comment type="catalytic activity">
    <reaction evidence="1 9">
        <text>4-amino-5-aminomethyl-2-methylpyrimidine + H2O = 4-amino-5-hydroxymethyl-2-methylpyrimidine + NH4(+)</text>
        <dbReference type="Rhea" id="RHEA:31799"/>
        <dbReference type="ChEBI" id="CHEBI:15377"/>
        <dbReference type="ChEBI" id="CHEBI:16892"/>
        <dbReference type="ChEBI" id="CHEBI:28938"/>
        <dbReference type="ChEBI" id="CHEBI:63416"/>
        <dbReference type="EC" id="3.5.99.2"/>
    </reaction>
</comment>
<comment type="similarity">
    <text evidence="3 9">Belongs to the TenA family.</text>
</comment>
<sequence>MAKFSERLWKTVEPVWRSYLQHPFVKGIGDGSLDKEKFKHYMKQDYIYLIEYSRIFALGAAKANDLETMTAFANLLHGTLTVEMDLHREYAAELGISNEELENTEPAASMTSYTSYMLNKSQLGGVENAAASVLACAWSYQFIGESLAAIPGATEHEFYGKWVKMYSSQQFKELTLQCIDLIDKMAEGKSDSDLAILEDIVVKTSYFEYMFWEMAENKEMWPVAATADYATTR</sequence>
<evidence type="ECO:0000256" key="7">
    <source>
        <dbReference type="ARBA" id="ARBA00022977"/>
    </source>
</evidence>
<comment type="catalytic activity">
    <reaction evidence="8 9">
        <text>thiamine + H2O = 5-(2-hydroxyethyl)-4-methylthiazole + 4-amino-5-hydroxymethyl-2-methylpyrimidine + H(+)</text>
        <dbReference type="Rhea" id="RHEA:17509"/>
        <dbReference type="ChEBI" id="CHEBI:15377"/>
        <dbReference type="ChEBI" id="CHEBI:15378"/>
        <dbReference type="ChEBI" id="CHEBI:16892"/>
        <dbReference type="ChEBI" id="CHEBI:17957"/>
        <dbReference type="ChEBI" id="CHEBI:18385"/>
        <dbReference type="EC" id="3.5.99.2"/>
    </reaction>
</comment>
<dbReference type="InterPro" id="IPR016084">
    <property type="entry name" value="Haem_Oase-like_multi-hlx"/>
</dbReference>